<comment type="caution">
    <text evidence="2">The sequence shown here is derived from an EMBL/GenBank/DDBJ whole genome shotgun (WGS) entry which is preliminary data.</text>
</comment>
<dbReference type="EMBL" id="JBBYHV010000001">
    <property type="protein sequence ID" value="MEL1249277.1"/>
    <property type="molecule type" value="Genomic_DNA"/>
</dbReference>
<dbReference type="SUPFAM" id="SSF50249">
    <property type="entry name" value="Nucleic acid-binding proteins"/>
    <property type="match status" value="1"/>
</dbReference>
<organism evidence="2 3">
    <name type="scientific">Aurantiacibacter gilvus</name>
    <dbReference type="NCBI Taxonomy" id="3139141"/>
    <lineage>
        <taxon>Bacteria</taxon>
        <taxon>Pseudomonadati</taxon>
        <taxon>Pseudomonadota</taxon>
        <taxon>Alphaproteobacteria</taxon>
        <taxon>Sphingomonadales</taxon>
        <taxon>Erythrobacteraceae</taxon>
        <taxon>Aurantiacibacter</taxon>
    </lineage>
</organism>
<evidence type="ECO:0000313" key="2">
    <source>
        <dbReference type="EMBL" id="MEL1249277.1"/>
    </source>
</evidence>
<feature type="region of interest" description="Disordered" evidence="1">
    <location>
        <begin position="1"/>
        <end position="82"/>
    </location>
</feature>
<accession>A0ABU9IBY0</accession>
<gene>
    <name evidence="2" type="ORF">AAEO60_01180</name>
</gene>
<evidence type="ECO:0000313" key="3">
    <source>
        <dbReference type="Proteomes" id="UP001497045"/>
    </source>
</evidence>
<feature type="compositionally biased region" description="Low complexity" evidence="1">
    <location>
        <begin position="66"/>
        <end position="82"/>
    </location>
</feature>
<feature type="compositionally biased region" description="Basic and acidic residues" evidence="1">
    <location>
        <begin position="42"/>
        <end position="54"/>
    </location>
</feature>
<reference evidence="2 3" key="1">
    <citation type="submission" date="2024-04" db="EMBL/GenBank/DDBJ databases">
        <title>Aurantiacibacter sp. DGU6 16S ribosomal RNA gene Genome sequencing and assembly.</title>
        <authorList>
            <person name="Park S."/>
        </authorList>
    </citation>
    <scope>NUCLEOTIDE SEQUENCE [LARGE SCALE GENOMIC DNA]</scope>
    <source>
        <strain evidence="2 3">DGU6</strain>
    </source>
</reference>
<dbReference type="InterPro" id="IPR012340">
    <property type="entry name" value="NA-bd_OB-fold"/>
</dbReference>
<protein>
    <submittedName>
        <fullName evidence="2">Cold-shock protein</fullName>
    </submittedName>
</protein>
<dbReference type="Gene3D" id="2.40.50.140">
    <property type="entry name" value="Nucleic acid-binding proteins"/>
    <property type="match status" value="1"/>
</dbReference>
<dbReference type="RefSeq" id="WP_341671809.1">
    <property type="nucleotide sequence ID" value="NZ_JBBYHV010000001.1"/>
</dbReference>
<dbReference type="Proteomes" id="UP001497045">
    <property type="component" value="Unassembled WGS sequence"/>
</dbReference>
<proteinExistence type="predicted"/>
<evidence type="ECO:0000256" key="1">
    <source>
        <dbReference type="SAM" id="MobiDB-lite"/>
    </source>
</evidence>
<sequence length="82" mass="8964">MTQYGKIKSYDSNKGSGMITPEKGGDALPFGKTDLQQQAQEPKVDQRYGFETKQADGGNKSAVNLQHQQGDSQQEQSSKQQG</sequence>
<name>A0ABU9IBY0_9SPHN</name>
<keyword evidence="3" id="KW-1185">Reference proteome</keyword>